<dbReference type="PANTHER" id="PTHR13696:SF99">
    <property type="entry name" value="COBYRINIC ACID AC-DIAMIDE SYNTHASE"/>
    <property type="match status" value="1"/>
</dbReference>
<evidence type="ECO:0000313" key="2">
    <source>
        <dbReference type="EMBL" id="TCP60302.1"/>
    </source>
</evidence>
<dbReference type="RefSeq" id="WP_243116938.1">
    <property type="nucleotide sequence ID" value="NZ_JAOQNU010000039.1"/>
</dbReference>
<dbReference type="InterPro" id="IPR050678">
    <property type="entry name" value="DNA_Partitioning_ATPase"/>
</dbReference>
<dbReference type="InterPro" id="IPR027417">
    <property type="entry name" value="P-loop_NTPase"/>
</dbReference>
<dbReference type="AlphaFoldDB" id="A0A4R2RAI8"/>
<dbReference type="SUPFAM" id="SSF52540">
    <property type="entry name" value="P-loop containing nucleoside triphosphate hydrolases"/>
    <property type="match status" value="1"/>
</dbReference>
<name>A0A4R2RAI8_9FIRM</name>
<sequence>MIISVINYKGGVGKTTLTANIASEMASRGQKVLIIDLDPQTNLTLSFLTFEQWDHQYKEQTIQHWYDAYIDHDRELSLREFIIQPERINKRLREIKSNGVLALIPSHLGLVNVDNELAIKIWKGHQGISDRSHRHVYLRTLSRLKTALDPLTKKDYDTIFIDCPPNLNYVTQTAIIASDGLLIPAKPDYLSTLGISELQRHLHQRIEEYNTKASIEATPYTPVSPAWLGVAFTMVGLRNNEPYHTLQTYIDRVKSQNIDTFKTYITENKSDHSQAPETGIPVVLTPENKAQNKSILYQFRELSREVEEKIQRLPSRR</sequence>
<dbReference type="Proteomes" id="UP000294813">
    <property type="component" value="Unassembled WGS sequence"/>
</dbReference>
<gene>
    <name evidence="2" type="ORF">EDD73_1391</name>
</gene>
<proteinExistence type="predicted"/>
<evidence type="ECO:0000313" key="3">
    <source>
        <dbReference type="Proteomes" id="UP000294813"/>
    </source>
</evidence>
<dbReference type="InterPro" id="IPR025669">
    <property type="entry name" value="AAA_dom"/>
</dbReference>
<feature type="domain" description="AAA" evidence="1">
    <location>
        <begin position="2"/>
        <end position="213"/>
    </location>
</feature>
<dbReference type="Pfam" id="PF13614">
    <property type="entry name" value="AAA_31"/>
    <property type="match status" value="1"/>
</dbReference>
<accession>A0A4R2RAI8</accession>
<evidence type="ECO:0000259" key="1">
    <source>
        <dbReference type="Pfam" id="PF13614"/>
    </source>
</evidence>
<dbReference type="Gene3D" id="3.40.50.300">
    <property type="entry name" value="P-loop containing nucleotide triphosphate hydrolases"/>
    <property type="match status" value="1"/>
</dbReference>
<reference evidence="2 3" key="1">
    <citation type="submission" date="2019-03" db="EMBL/GenBank/DDBJ databases">
        <title>Genomic Encyclopedia of Type Strains, Phase IV (KMG-IV): sequencing the most valuable type-strain genomes for metagenomic binning, comparative biology and taxonomic classification.</title>
        <authorList>
            <person name="Goeker M."/>
        </authorList>
    </citation>
    <scope>NUCLEOTIDE SEQUENCE [LARGE SCALE GENOMIC DNA]</scope>
    <source>
        <strain evidence="2 3">DSM 11170</strain>
    </source>
</reference>
<dbReference type="CDD" id="cd02042">
    <property type="entry name" value="ParAB_family"/>
    <property type="match status" value="1"/>
</dbReference>
<organism evidence="2 3">
    <name type="scientific">Heliophilum fasciatum</name>
    <dbReference type="NCBI Taxonomy" id="35700"/>
    <lineage>
        <taxon>Bacteria</taxon>
        <taxon>Bacillati</taxon>
        <taxon>Bacillota</taxon>
        <taxon>Clostridia</taxon>
        <taxon>Eubacteriales</taxon>
        <taxon>Heliobacteriaceae</taxon>
        <taxon>Heliophilum</taxon>
    </lineage>
</organism>
<comment type="caution">
    <text evidence="2">The sequence shown here is derived from an EMBL/GenBank/DDBJ whole genome shotgun (WGS) entry which is preliminary data.</text>
</comment>
<keyword evidence="3" id="KW-1185">Reference proteome</keyword>
<dbReference type="EMBL" id="SLXT01000039">
    <property type="protein sequence ID" value="TCP60302.1"/>
    <property type="molecule type" value="Genomic_DNA"/>
</dbReference>
<dbReference type="PANTHER" id="PTHR13696">
    <property type="entry name" value="P-LOOP CONTAINING NUCLEOSIDE TRIPHOSPHATE HYDROLASE"/>
    <property type="match status" value="1"/>
</dbReference>
<protein>
    <submittedName>
        <fullName evidence="2">Chromosome partitioning protein</fullName>
    </submittedName>
</protein>